<evidence type="ECO:0000313" key="1">
    <source>
        <dbReference type="EMBL" id="KAK1900371.1"/>
    </source>
</evidence>
<gene>
    <name evidence="1" type="ORF">KUDE01_001158</name>
</gene>
<dbReference type="EMBL" id="JASDAP010000007">
    <property type="protein sequence ID" value="KAK1900371.1"/>
    <property type="molecule type" value="Genomic_DNA"/>
</dbReference>
<evidence type="ECO:0000313" key="2">
    <source>
        <dbReference type="Proteomes" id="UP001228049"/>
    </source>
</evidence>
<organism evidence="1 2">
    <name type="scientific">Dissostichus eleginoides</name>
    <name type="common">Patagonian toothfish</name>
    <name type="synonym">Dissostichus amissus</name>
    <dbReference type="NCBI Taxonomy" id="100907"/>
    <lineage>
        <taxon>Eukaryota</taxon>
        <taxon>Metazoa</taxon>
        <taxon>Chordata</taxon>
        <taxon>Craniata</taxon>
        <taxon>Vertebrata</taxon>
        <taxon>Euteleostomi</taxon>
        <taxon>Actinopterygii</taxon>
        <taxon>Neopterygii</taxon>
        <taxon>Teleostei</taxon>
        <taxon>Neoteleostei</taxon>
        <taxon>Acanthomorphata</taxon>
        <taxon>Eupercaria</taxon>
        <taxon>Perciformes</taxon>
        <taxon>Notothenioidei</taxon>
        <taxon>Nototheniidae</taxon>
        <taxon>Dissostichus</taxon>
    </lineage>
</organism>
<proteinExistence type="predicted"/>
<sequence>MHPQISKIYLGEPVTISSKNSRKLRLENWSRQQWQSLSLGKRISFIVPKTSRVKIRDRSRADDWRHCLSSCNSKPAPG</sequence>
<dbReference type="Proteomes" id="UP001228049">
    <property type="component" value="Unassembled WGS sequence"/>
</dbReference>
<comment type="caution">
    <text evidence="1">The sequence shown here is derived from an EMBL/GenBank/DDBJ whole genome shotgun (WGS) entry which is preliminary data.</text>
</comment>
<protein>
    <submittedName>
        <fullName evidence="1">D-lysergyl-peptide-synthetase subunit 1</fullName>
    </submittedName>
</protein>
<dbReference type="AlphaFoldDB" id="A0AAD9CFR4"/>
<accession>A0AAD9CFR4</accession>
<name>A0AAD9CFR4_DISEL</name>
<keyword evidence="2" id="KW-1185">Reference proteome</keyword>
<reference evidence="1" key="1">
    <citation type="submission" date="2023-04" db="EMBL/GenBank/DDBJ databases">
        <title>Chromosome-level genome of Chaenocephalus aceratus.</title>
        <authorList>
            <person name="Park H."/>
        </authorList>
    </citation>
    <scope>NUCLEOTIDE SEQUENCE</scope>
    <source>
        <strain evidence="1">DE</strain>
        <tissue evidence="1">Muscle</tissue>
    </source>
</reference>